<dbReference type="FunFam" id="3.30.565.10:FF:000006">
    <property type="entry name" value="Sensor histidine kinase WalK"/>
    <property type="match status" value="1"/>
</dbReference>
<evidence type="ECO:0000256" key="1">
    <source>
        <dbReference type="ARBA" id="ARBA00000085"/>
    </source>
</evidence>
<dbReference type="CDD" id="cd00082">
    <property type="entry name" value="HisKA"/>
    <property type="match status" value="1"/>
</dbReference>
<name>A0A285X0W7_9FLAO</name>
<dbReference type="Pfam" id="PF00989">
    <property type="entry name" value="PAS"/>
    <property type="match status" value="1"/>
</dbReference>
<dbReference type="PANTHER" id="PTHR43711">
    <property type="entry name" value="TWO-COMPONENT HISTIDINE KINASE"/>
    <property type="match status" value="1"/>
</dbReference>
<keyword evidence="11" id="KW-1185">Reference proteome</keyword>
<keyword evidence="3" id="KW-0597">Phosphoprotein</keyword>
<comment type="catalytic activity">
    <reaction evidence="1">
        <text>ATP + protein L-histidine = ADP + protein N-phospho-L-histidine.</text>
        <dbReference type="EC" id="2.7.13.3"/>
    </reaction>
</comment>
<organism evidence="10 11">
    <name type="scientific">Salinimicrobium sediminis</name>
    <dbReference type="NCBI Taxonomy" id="1343891"/>
    <lineage>
        <taxon>Bacteria</taxon>
        <taxon>Pseudomonadati</taxon>
        <taxon>Bacteroidota</taxon>
        <taxon>Flavobacteriia</taxon>
        <taxon>Flavobacteriales</taxon>
        <taxon>Flavobacteriaceae</taxon>
        <taxon>Salinimicrobium</taxon>
    </lineage>
</organism>
<dbReference type="SUPFAM" id="SSF55785">
    <property type="entry name" value="PYP-like sensor domain (PAS domain)"/>
    <property type="match status" value="1"/>
</dbReference>
<feature type="domain" description="Histidine kinase" evidence="8">
    <location>
        <begin position="206"/>
        <end position="422"/>
    </location>
</feature>
<proteinExistence type="predicted"/>
<evidence type="ECO:0000256" key="3">
    <source>
        <dbReference type="ARBA" id="ARBA00022553"/>
    </source>
</evidence>
<feature type="domain" description="PAS" evidence="9">
    <location>
        <begin position="15"/>
        <end position="85"/>
    </location>
</feature>
<keyword evidence="5 10" id="KW-0418">Kinase</keyword>
<evidence type="ECO:0000256" key="6">
    <source>
        <dbReference type="ARBA" id="ARBA00023012"/>
    </source>
</evidence>
<dbReference type="Proteomes" id="UP000219193">
    <property type="component" value="Unassembled WGS sequence"/>
</dbReference>
<dbReference type="EMBL" id="OCMF01000001">
    <property type="protein sequence ID" value="SOC78987.1"/>
    <property type="molecule type" value="Genomic_DNA"/>
</dbReference>
<evidence type="ECO:0000259" key="9">
    <source>
        <dbReference type="PROSITE" id="PS50112"/>
    </source>
</evidence>
<dbReference type="PROSITE" id="PS50109">
    <property type="entry name" value="HIS_KIN"/>
    <property type="match status" value="1"/>
</dbReference>
<dbReference type="GO" id="GO:0006355">
    <property type="term" value="P:regulation of DNA-templated transcription"/>
    <property type="evidence" value="ECO:0007669"/>
    <property type="project" value="InterPro"/>
</dbReference>
<dbReference type="GO" id="GO:0000155">
    <property type="term" value="F:phosphorelay sensor kinase activity"/>
    <property type="evidence" value="ECO:0007669"/>
    <property type="project" value="InterPro"/>
</dbReference>
<dbReference type="InterPro" id="IPR013767">
    <property type="entry name" value="PAS_fold"/>
</dbReference>
<dbReference type="InterPro" id="IPR035965">
    <property type="entry name" value="PAS-like_dom_sf"/>
</dbReference>
<dbReference type="InterPro" id="IPR003661">
    <property type="entry name" value="HisK_dim/P_dom"/>
</dbReference>
<evidence type="ECO:0000313" key="11">
    <source>
        <dbReference type="Proteomes" id="UP000219193"/>
    </source>
</evidence>
<keyword evidence="6" id="KW-0902">Two-component regulatory system</keyword>
<dbReference type="SMART" id="SM00387">
    <property type="entry name" value="HATPase_c"/>
    <property type="match status" value="1"/>
</dbReference>
<evidence type="ECO:0000256" key="5">
    <source>
        <dbReference type="ARBA" id="ARBA00022777"/>
    </source>
</evidence>
<dbReference type="PANTHER" id="PTHR43711:SF26">
    <property type="entry name" value="SENSOR HISTIDINE KINASE RCSC"/>
    <property type="match status" value="1"/>
</dbReference>
<dbReference type="InterPro" id="IPR036097">
    <property type="entry name" value="HisK_dim/P_sf"/>
</dbReference>
<dbReference type="CDD" id="cd00075">
    <property type="entry name" value="HATPase"/>
    <property type="match status" value="1"/>
</dbReference>
<protein>
    <recommendedName>
        <fullName evidence="2">histidine kinase</fullName>
        <ecNumber evidence="2">2.7.13.3</ecNumber>
    </recommendedName>
</protein>
<dbReference type="AlphaFoldDB" id="A0A285X0W7"/>
<dbReference type="SMART" id="SM00388">
    <property type="entry name" value="HisKA"/>
    <property type="match status" value="1"/>
</dbReference>
<dbReference type="SMART" id="SM00091">
    <property type="entry name" value="PAS"/>
    <property type="match status" value="1"/>
</dbReference>
<dbReference type="CDD" id="cd00130">
    <property type="entry name" value="PAS"/>
    <property type="match status" value="1"/>
</dbReference>
<dbReference type="PRINTS" id="PR00344">
    <property type="entry name" value="BCTRLSENSOR"/>
</dbReference>
<dbReference type="InterPro" id="IPR003594">
    <property type="entry name" value="HATPase_dom"/>
</dbReference>
<dbReference type="InterPro" id="IPR050736">
    <property type="entry name" value="Sensor_HK_Regulatory"/>
</dbReference>
<dbReference type="InterPro" id="IPR000014">
    <property type="entry name" value="PAS"/>
</dbReference>
<evidence type="ECO:0000256" key="7">
    <source>
        <dbReference type="SAM" id="Coils"/>
    </source>
</evidence>
<keyword evidence="4" id="KW-0808">Transferase</keyword>
<dbReference type="InterPro" id="IPR005467">
    <property type="entry name" value="His_kinase_dom"/>
</dbReference>
<evidence type="ECO:0000256" key="2">
    <source>
        <dbReference type="ARBA" id="ARBA00012438"/>
    </source>
</evidence>
<dbReference type="Gene3D" id="3.30.450.20">
    <property type="entry name" value="PAS domain"/>
    <property type="match status" value="1"/>
</dbReference>
<feature type="coiled-coil region" evidence="7">
    <location>
        <begin position="133"/>
        <end position="199"/>
    </location>
</feature>
<evidence type="ECO:0000256" key="4">
    <source>
        <dbReference type="ARBA" id="ARBA00022679"/>
    </source>
</evidence>
<dbReference type="SUPFAM" id="SSF55874">
    <property type="entry name" value="ATPase domain of HSP90 chaperone/DNA topoisomerase II/histidine kinase"/>
    <property type="match status" value="1"/>
</dbReference>
<keyword evidence="7" id="KW-0175">Coiled coil</keyword>
<dbReference type="InterPro" id="IPR004358">
    <property type="entry name" value="Sig_transdc_His_kin-like_C"/>
</dbReference>
<dbReference type="PROSITE" id="PS50112">
    <property type="entry name" value="PAS"/>
    <property type="match status" value="1"/>
</dbReference>
<dbReference type="Pfam" id="PF02518">
    <property type="entry name" value="HATPase_c"/>
    <property type="match status" value="1"/>
</dbReference>
<accession>A0A285X0W7</accession>
<dbReference type="EC" id="2.7.13.3" evidence="2"/>
<dbReference type="NCBIfam" id="TIGR00229">
    <property type="entry name" value="sensory_box"/>
    <property type="match status" value="1"/>
</dbReference>
<evidence type="ECO:0000313" key="10">
    <source>
        <dbReference type="EMBL" id="SOC78987.1"/>
    </source>
</evidence>
<dbReference type="Pfam" id="PF00512">
    <property type="entry name" value="HisKA"/>
    <property type="match status" value="1"/>
</dbReference>
<evidence type="ECO:0000259" key="8">
    <source>
        <dbReference type="PROSITE" id="PS50109"/>
    </source>
</evidence>
<gene>
    <name evidence="10" type="ORF">SAMN06296241_0507</name>
</gene>
<reference evidence="11" key="1">
    <citation type="submission" date="2017-09" db="EMBL/GenBank/DDBJ databases">
        <authorList>
            <person name="Varghese N."/>
            <person name="Submissions S."/>
        </authorList>
    </citation>
    <scope>NUCLEOTIDE SEQUENCE [LARGE SCALE GENOMIC DNA]</scope>
    <source>
        <strain evidence="11">CGMCC 1.12641</strain>
    </source>
</reference>
<dbReference type="SUPFAM" id="SSF47384">
    <property type="entry name" value="Homodimeric domain of signal transducing histidine kinase"/>
    <property type="match status" value="1"/>
</dbReference>
<dbReference type="Gene3D" id="3.30.565.10">
    <property type="entry name" value="Histidine kinase-like ATPase, C-terminal domain"/>
    <property type="match status" value="1"/>
</dbReference>
<dbReference type="Gene3D" id="1.10.287.130">
    <property type="match status" value="1"/>
</dbReference>
<sequence length="423" mass="48409">MNIARNQYLQMFEKDENVFNVLFEAASEGIIVVDRSQTIVSSNLAADHMFGYERGELKGKSLNILIPQKYRSKHPSHFKSFLQDSEKRQMGHGRDLYGIKKNGEEFPVEAGLNPFKIGEEQFVMSLIIDISVRKEAQKQITELNNELEGKIKIRTKELEESIEKLQKSNRALELEVKRRKEAENRIKNALQKEKELSDLKTKFLSLVSHEFKTPLSGILTSVVLAGKYKLEEQQEKREKHLNTIKSKVHYLDNILNDFLSIERLESGKVNYKFSTFSLSKLVNEVVYNANVTLKSGQNIEYPRNIDHIVLHQDEKILELVLSNLLSNAIKYSPEDTLIKFESEVNDKTIKFTVSDQGIGIPAKDQKHIFERYFRAENALLNQGTGIGLNIAKVHLENLGGTISFNSKEAEGTQFIVELPIVKE</sequence>
<dbReference type="InterPro" id="IPR036890">
    <property type="entry name" value="HATPase_C_sf"/>
</dbReference>